<feature type="non-terminal residue" evidence="1">
    <location>
        <position position="86"/>
    </location>
</feature>
<reference evidence="1" key="1">
    <citation type="submission" date="2021-03" db="EMBL/GenBank/DDBJ databases">
        <authorList>
            <person name="Tagirdzhanova G."/>
        </authorList>
    </citation>
    <scope>NUCLEOTIDE SEQUENCE</scope>
</reference>
<comment type="caution">
    <text evidence="1">The sequence shown here is derived from an EMBL/GenBank/DDBJ whole genome shotgun (WGS) entry which is preliminary data.</text>
</comment>
<dbReference type="EMBL" id="CAJPDT010000131">
    <property type="protein sequence ID" value="CAF9940423.1"/>
    <property type="molecule type" value="Genomic_DNA"/>
</dbReference>
<gene>
    <name evidence="1" type="ORF">IMSHALPRED_002018</name>
</gene>
<dbReference type="OrthoDB" id="3527261at2759"/>
<proteinExistence type="predicted"/>
<dbReference type="AlphaFoldDB" id="A0A8H3J4A0"/>
<name>A0A8H3J4A0_9LECA</name>
<sequence>MVGELALAGHLTVGLFPKLGYLDGIWRLLEGGPNFLDRANAKSESTHKVWDVNWGSIFTRANGSAPSVITEYVLRRHEKATPIPEQ</sequence>
<dbReference type="Proteomes" id="UP000664534">
    <property type="component" value="Unassembled WGS sequence"/>
</dbReference>
<accession>A0A8H3J4A0</accession>
<organism evidence="1 2">
    <name type="scientific">Imshaugia aleurites</name>
    <dbReference type="NCBI Taxonomy" id="172621"/>
    <lineage>
        <taxon>Eukaryota</taxon>
        <taxon>Fungi</taxon>
        <taxon>Dikarya</taxon>
        <taxon>Ascomycota</taxon>
        <taxon>Pezizomycotina</taxon>
        <taxon>Lecanoromycetes</taxon>
        <taxon>OSLEUM clade</taxon>
        <taxon>Lecanoromycetidae</taxon>
        <taxon>Lecanorales</taxon>
        <taxon>Lecanorineae</taxon>
        <taxon>Parmeliaceae</taxon>
        <taxon>Imshaugia</taxon>
    </lineage>
</organism>
<protein>
    <submittedName>
        <fullName evidence="1">Uncharacterized protein</fullName>
    </submittedName>
</protein>
<keyword evidence="2" id="KW-1185">Reference proteome</keyword>
<evidence type="ECO:0000313" key="1">
    <source>
        <dbReference type="EMBL" id="CAF9940423.1"/>
    </source>
</evidence>
<evidence type="ECO:0000313" key="2">
    <source>
        <dbReference type="Proteomes" id="UP000664534"/>
    </source>
</evidence>